<protein>
    <submittedName>
        <fullName evidence="3">PH domain-containing protein</fullName>
    </submittedName>
</protein>
<organism evidence="3 4">
    <name type="scientific">Paenarthrobacter aromaticivorans</name>
    <dbReference type="NCBI Taxonomy" id="2849150"/>
    <lineage>
        <taxon>Bacteria</taxon>
        <taxon>Bacillati</taxon>
        <taxon>Actinomycetota</taxon>
        <taxon>Actinomycetes</taxon>
        <taxon>Micrococcales</taxon>
        <taxon>Micrococcaceae</taxon>
        <taxon>Paenarthrobacter</taxon>
    </lineage>
</organism>
<evidence type="ECO:0000256" key="1">
    <source>
        <dbReference type="SAM" id="Phobius"/>
    </source>
</evidence>
<keyword evidence="1" id="KW-0472">Membrane</keyword>
<dbReference type="Proteomes" id="UP000824166">
    <property type="component" value="Unassembled WGS sequence"/>
</dbReference>
<reference evidence="3 4" key="1">
    <citation type="submission" date="2021-06" db="EMBL/GenBank/DDBJ databases">
        <authorList>
            <person name="Jeong J.W."/>
        </authorList>
    </citation>
    <scope>NUCLEOTIDE SEQUENCE [LARGE SCALE GENOMIC DNA]</scope>
    <source>
        <strain evidence="3 4">MMS21-TAE1-1</strain>
    </source>
</reference>
<keyword evidence="1" id="KW-1133">Transmembrane helix</keyword>
<name>A0ABS6I6E0_9MICC</name>
<keyword evidence="4" id="KW-1185">Reference proteome</keyword>
<evidence type="ECO:0000313" key="3">
    <source>
        <dbReference type="EMBL" id="MBU8867285.1"/>
    </source>
</evidence>
<feature type="transmembrane region" description="Helical" evidence="1">
    <location>
        <begin position="59"/>
        <end position="80"/>
    </location>
</feature>
<keyword evidence="1" id="KW-0812">Transmembrane</keyword>
<accession>A0ABS6I6E0</accession>
<feature type="domain" description="YdbS-like PH" evidence="2">
    <location>
        <begin position="86"/>
        <end position="161"/>
    </location>
</feature>
<dbReference type="PANTHER" id="PTHR37938:SF1">
    <property type="entry name" value="BLL0215 PROTEIN"/>
    <property type="match status" value="1"/>
</dbReference>
<dbReference type="EMBL" id="JAHOPC010000007">
    <property type="protein sequence ID" value="MBU8867285.1"/>
    <property type="molecule type" value="Genomic_DNA"/>
</dbReference>
<gene>
    <name evidence="3" type="ORF">KSW38_13385</name>
</gene>
<dbReference type="InterPro" id="IPR005182">
    <property type="entry name" value="YdbS-like_PH"/>
</dbReference>
<dbReference type="RefSeq" id="WP_216925410.1">
    <property type="nucleotide sequence ID" value="NZ_JAHOPC010000007.1"/>
</dbReference>
<comment type="caution">
    <text evidence="3">The sequence shown here is derived from an EMBL/GenBank/DDBJ whole genome shotgun (WGS) entry which is preliminary data.</text>
</comment>
<dbReference type="PANTHER" id="PTHR37938">
    <property type="entry name" value="BLL0215 PROTEIN"/>
    <property type="match status" value="1"/>
</dbReference>
<proteinExistence type="predicted"/>
<feature type="transmembrane region" description="Helical" evidence="1">
    <location>
        <begin position="21"/>
        <end position="44"/>
    </location>
</feature>
<dbReference type="Pfam" id="PF03703">
    <property type="entry name" value="bPH_2"/>
    <property type="match status" value="1"/>
</dbReference>
<sequence length="204" mass="22616">MRKELLPGEQVITITRQQPRSLFLPTLAFIVVPALAAYACAWIIKGNPQRLAPFITVEWTPWLVGACVAVAGLVLVAYSLKRLLKWRSVRFILTSRRIIAKYGMFRRSDWQVSLMAVRSVGVHQNLLQRTLHSGNISLDTGPSGEVVLTDVPEVGKFRGYILDAMDELPSGGTLEANGGIFEGEVLSDSDGLPWELREGGRDER</sequence>
<evidence type="ECO:0000259" key="2">
    <source>
        <dbReference type="Pfam" id="PF03703"/>
    </source>
</evidence>
<evidence type="ECO:0000313" key="4">
    <source>
        <dbReference type="Proteomes" id="UP000824166"/>
    </source>
</evidence>